<dbReference type="Proteomes" id="UP000577362">
    <property type="component" value="Unassembled WGS sequence"/>
</dbReference>
<keyword evidence="4" id="KW-1185">Reference proteome</keyword>
<feature type="signal peptide" evidence="2">
    <location>
        <begin position="1"/>
        <end position="32"/>
    </location>
</feature>
<gene>
    <name evidence="3" type="ORF">GGR16_000205</name>
</gene>
<feature type="chain" id="PRO_5032327125" evidence="2">
    <location>
        <begin position="33"/>
        <end position="239"/>
    </location>
</feature>
<feature type="compositionally biased region" description="Polar residues" evidence="1">
    <location>
        <begin position="166"/>
        <end position="177"/>
    </location>
</feature>
<protein>
    <submittedName>
        <fullName evidence="3">Uncharacterized protein</fullName>
    </submittedName>
</protein>
<evidence type="ECO:0000313" key="3">
    <source>
        <dbReference type="EMBL" id="MBB4015199.1"/>
    </source>
</evidence>
<evidence type="ECO:0000313" key="4">
    <source>
        <dbReference type="Proteomes" id="UP000577362"/>
    </source>
</evidence>
<comment type="caution">
    <text evidence="3">The sequence shown here is derived from an EMBL/GenBank/DDBJ whole genome shotgun (WGS) entry which is preliminary data.</text>
</comment>
<dbReference type="AlphaFoldDB" id="A0A840BUZ8"/>
<organism evidence="3 4">
    <name type="scientific">Chelatococcus caeni</name>
    <dbReference type="NCBI Taxonomy" id="1348468"/>
    <lineage>
        <taxon>Bacteria</taxon>
        <taxon>Pseudomonadati</taxon>
        <taxon>Pseudomonadota</taxon>
        <taxon>Alphaproteobacteria</taxon>
        <taxon>Hyphomicrobiales</taxon>
        <taxon>Chelatococcaceae</taxon>
        <taxon>Chelatococcus</taxon>
    </lineage>
</organism>
<keyword evidence="2" id="KW-0732">Signal</keyword>
<evidence type="ECO:0000256" key="2">
    <source>
        <dbReference type="SAM" id="SignalP"/>
    </source>
</evidence>
<dbReference type="EMBL" id="JACIEN010000001">
    <property type="protein sequence ID" value="MBB4015199.1"/>
    <property type="molecule type" value="Genomic_DNA"/>
</dbReference>
<evidence type="ECO:0000256" key="1">
    <source>
        <dbReference type="SAM" id="MobiDB-lite"/>
    </source>
</evidence>
<feature type="region of interest" description="Disordered" evidence="1">
    <location>
        <begin position="166"/>
        <end position="239"/>
    </location>
</feature>
<feature type="region of interest" description="Disordered" evidence="1">
    <location>
        <begin position="76"/>
        <end position="101"/>
    </location>
</feature>
<reference evidence="3 4" key="1">
    <citation type="submission" date="2020-08" db="EMBL/GenBank/DDBJ databases">
        <title>Genomic Encyclopedia of Type Strains, Phase IV (KMG-IV): sequencing the most valuable type-strain genomes for metagenomic binning, comparative biology and taxonomic classification.</title>
        <authorList>
            <person name="Goeker M."/>
        </authorList>
    </citation>
    <scope>NUCLEOTIDE SEQUENCE [LARGE SCALE GENOMIC DNA]</scope>
    <source>
        <strain evidence="3 4">DSM 103737</strain>
    </source>
</reference>
<sequence length="239" mass="25377">MTRNDVTSGLVKPGLMKAGLLAAIAAFAFALAHPGPAQAQDESGVFMKNLLGSLGIIEGEKDAIIYRERAPLVVPPSTNALPPPRDGERLTANPAWPKDPDVSKAREAAAAARRPVPVRNEQMVSQGARLSGQELLSVRGTGPNSAPQPIANPCYGDNCRETHWVNPNQLRHSNGSNPDAPPIAYGQEPQRQALTEPPAGYRLPSADAPIGKGQRAPATSAPEDGDPRGFINQEARRNR</sequence>
<dbReference type="RefSeq" id="WP_019401327.1">
    <property type="nucleotide sequence ID" value="NZ_JACIEN010000001.1"/>
</dbReference>
<name>A0A840BUZ8_9HYPH</name>
<proteinExistence type="predicted"/>
<accession>A0A840BUZ8</accession>